<protein>
    <submittedName>
        <fullName evidence="2">Uncharacterized protein</fullName>
    </submittedName>
</protein>
<dbReference type="Proteomes" id="UP000027920">
    <property type="component" value="Unassembled WGS sequence"/>
</dbReference>
<feature type="compositionally biased region" description="Low complexity" evidence="1">
    <location>
        <begin position="65"/>
        <end position="79"/>
    </location>
</feature>
<reference evidence="2 3" key="1">
    <citation type="submission" date="2013-03" db="EMBL/GenBank/DDBJ databases">
        <title>The Genome Sequence of Exophiala aquamarina CBS 119918.</title>
        <authorList>
            <consortium name="The Broad Institute Genomics Platform"/>
            <person name="Cuomo C."/>
            <person name="de Hoog S."/>
            <person name="Gorbushina A."/>
            <person name="Walker B."/>
            <person name="Young S.K."/>
            <person name="Zeng Q."/>
            <person name="Gargeya S."/>
            <person name="Fitzgerald M."/>
            <person name="Haas B."/>
            <person name="Abouelleil A."/>
            <person name="Allen A.W."/>
            <person name="Alvarado L."/>
            <person name="Arachchi H.M."/>
            <person name="Berlin A.M."/>
            <person name="Chapman S.B."/>
            <person name="Gainer-Dewar J."/>
            <person name="Goldberg J."/>
            <person name="Griggs A."/>
            <person name="Gujja S."/>
            <person name="Hansen M."/>
            <person name="Howarth C."/>
            <person name="Imamovic A."/>
            <person name="Ireland A."/>
            <person name="Larimer J."/>
            <person name="McCowan C."/>
            <person name="Murphy C."/>
            <person name="Pearson M."/>
            <person name="Poon T.W."/>
            <person name="Priest M."/>
            <person name="Roberts A."/>
            <person name="Saif S."/>
            <person name="Shea T."/>
            <person name="Sisk P."/>
            <person name="Sykes S."/>
            <person name="Wortman J."/>
            <person name="Nusbaum C."/>
            <person name="Birren B."/>
        </authorList>
    </citation>
    <scope>NUCLEOTIDE SEQUENCE [LARGE SCALE GENOMIC DNA]</scope>
    <source>
        <strain evidence="2 3">CBS 119918</strain>
    </source>
</reference>
<keyword evidence="3" id="KW-1185">Reference proteome</keyword>
<proteinExistence type="predicted"/>
<evidence type="ECO:0000256" key="1">
    <source>
        <dbReference type="SAM" id="MobiDB-lite"/>
    </source>
</evidence>
<gene>
    <name evidence="2" type="ORF">A1O9_05773</name>
</gene>
<feature type="region of interest" description="Disordered" evidence="1">
    <location>
        <begin position="113"/>
        <end position="138"/>
    </location>
</feature>
<dbReference type="HOGENOM" id="CLU_129450_0_0_1"/>
<organism evidence="2 3">
    <name type="scientific">Exophiala aquamarina CBS 119918</name>
    <dbReference type="NCBI Taxonomy" id="1182545"/>
    <lineage>
        <taxon>Eukaryota</taxon>
        <taxon>Fungi</taxon>
        <taxon>Dikarya</taxon>
        <taxon>Ascomycota</taxon>
        <taxon>Pezizomycotina</taxon>
        <taxon>Eurotiomycetes</taxon>
        <taxon>Chaetothyriomycetidae</taxon>
        <taxon>Chaetothyriales</taxon>
        <taxon>Herpotrichiellaceae</taxon>
        <taxon>Exophiala</taxon>
    </lineage>
</organism>
<name>A0A072PDM6_9EURO</name>
<feature type="region of interest" description="Disordered" evidence="1">
    <location>
        <begin position="1"/>
        <end position="93"/>
    </location>
</feature>
<evidence type="ECO:0000313" key="3">
    <source>
        <dbReference type="Proteomes" id="UP000027920"/>
    </source>
</evidence>
<accession>A0A072PDM6</accession>
<evidence type="ECO:0000313" key="2">
    <source>
        <dbReference type="EMBL" id="KEF57852.1"/>
    </source>
</evidence>
<dbReference type="GeneID" id="25280695"/>
<sequence length="155" mass="16868">MRSSDAYPGRYTPTSPLSPRLPTSHQPLSPQPTRPRSTQHARPAARHMHMTLPRFHPANFNQLDSPATPSSTTQSPAITVNRVTQPLQAESPRLMREKQKEFLERAQLSSKIAASSMGIKPGGPRLDPLGSPKGPVTPLELDEAADYFQVAGAGK</sequence>
<dbReference type="AlphaFoldDB" id="A0A072PDM6"/>
<dbReference type="EMBL" id="AMGV01000004">
    <property type="protein sequence ID" value="KEF57852.1"/>
    <property type="molecule type" value="Genomic_DNA"/>
</dbReference>
<dbReference type="OrthoDB" id="5403157at2759"/>
<feature type="non-terminal residue" evidence="2">
    <location>
        <position position="155"/>
    </location>
</feature>
<dbReference type="VEuPathDB" id="FungiDB:A1O9_05773"/>
<feature type="compositionally biased region" description="Low complexity" evidence="1">
    <location>
        <begin position="12"/>
        <end position="24"/>
    </location>
</feature>
<feature type="compositionally biased region" description="Basic residues" evidence="1">
    <location>
        <begin position="37"/>
        <end position="49"/>
    </location>
</feature>
<comment type="caution">
    <text evidence="2">The sequence shown here is derived from an EMBL/GenBank/DDBJ whole genome shotgun (WGS) entry which is preliminary data.</text>
</comment>
<dbReference type="RefSeq" id="XP_013260442.1">
    <property type="nucleotide sequence ID" value="XM_013404988.1"/>
</dbReference>